<dbReference type="Proteomes" id="UP000221394">
    <property type="component" value="Unassembled WGS sequence"/>
</dbReference>
<keyword evidence="1" id="KW-0812">Transmembrane</keyword>
<keyword evidence="1" id="KW-1133">Transmembrane helix</keyword>
<feature type="transmembrane region" description="Helical" evidence="1">
    <location>
        <begin position="68"/>
        <end position="86"/>
    </location>
</feature>
<sequence>MSATSVDSRLAALAPRPEPLDPVRLDAAHAAVLAAIPDDHAAAAGAQQEQDTQPLPFDLARRRRRTRGTLLAAACFVLGIAMVLGLPQGGDSTAFATWTSSATPVDPAKVTDEIAHCSVRAQEQGTPAEPVLLEQRGDWVYALFARASGTEMAVSACLVRRTGDAELPIEGAVIGAEGPWDRPAADEVTPVFSSWDPTWASVGGYAGDEVARVVLVVDRPGAESRTVVASVAGGWFGAWWPQDSQHARYSVTWYLVDGTVGGTLENQR</sequence>
<accession>A0A2A9EBU7</accession>
<name>A0A2A9EBU7_9MICO</name>
<keyword evidence="1" id="KW-0472">Membrane</keyword>
<reference evidence="2 3" key="1">
    <citation type="submission" date="2017-10" db="EMBL/GenBank/DDBJ databases">
        <title>Sequencing the genomes of 1000 actinobacteria strains.</title>
        <authorList>
            <person name="Klenk H.-P."/>
        </authorList>
    </citation>
    <scope>NUCLEOTIDE SEQUENCE [LARGE SCALE GENOMIC DNA]</scope>
    <source>
        <strain evidence="2 3">DSM 21574</strain>
    </source>
</reference>
<evidence type="ECO:0000313" key="2">
    <source>
        <dbReference type="EMBL" id="PFG35689.1"/>
    </source>
</evidence>
<dbReference type="OrthoDB" id="4826125at2"/>
<keyword evidence="3" id="KW-1185">Reference proteome</keyword>
<evidence type="ECO:0000256" key="1">
    <source>
        <dbReference type="SAM" id="Phobius"/>
    </source>
</evidence>
<dbReference type="EMBL" id="PDJH01000001">
    <property type="protein sequence ID" value="PFG35689.1"/>
    <property type="molecule type" value="Genomic_DNA"/>
</dbReference>
<protein>
    <submittedName>
        <fullName evidence="2">Uncharacterized protein</fullName>
    </submittedName>
</protein>
<comment type="caution">
    <text evidence="2">The sequence shown here is derived from an EMBL/GenBank/DDBJ whole genome shotgun (WGS) entry which is preliminary data.</text>
</comment>
<organism evidence="2 3">
    <name type="scientific">Flavimobilis soli</name>
    <dbReference type="NCBI Taxonomy" id="442709"/>
    <lineage>
        <taxon>Bacteria</taxon>
        <taxon>Bacillati</taxon>
        <taxon>Actinomycetota</taxon>
        <taxon>Actinomycetes</taxon>
        <taxon>Micrococcales</taxon>
        <taxon>Jonesiaceae</taxon>
        <taxon>Flavimobilis</taxon>
    </lineage>
</organism>
<dbReference type="RefSeq" id="WP_098456956.1">
    <property type="nucleotide sequence ID" value="NZ_PDJH01000001.1"/>
</dbReference>
<gene>
    <name evidence="2" type="ORF">ATL41_0384</name>
</gene>
<dbReference type="AlphaFoldDB" id="A0A2A9EBU7"/>
<evidence type="ECO:0000313" key="3">
    <source>
        <dbReference type="Proteomes" id="UP000221394"/>
    </source>
</evidence>
<proteinExistence type="predicted"/>